<dbReference type="SMART" id="SM00054">
    <property type="entry name" value="EFh"/>
    <property type="match status" value="4"/>
</dbReference>
<evidence type="ECO:0000259" key="3">
    <source>
        <dbReference type="PROSITE" id="PS50222"/>
    </source>
</evidence>
<reference evidence="4" key="1">
    <citation type="submission" date="2023-03" db="EMBL/GenBank/DDBJ databases">
        <title>Actinoallomurus iriomotensis NBRC 103681.</title>
        <authorList>
            <person name="Ichikawa N."/>
            <person name="Sato H."/>
            <person name="Tonouchi N."/>
        </authorList>
    </citation>
    <scope>NUCLEOTIDE SEQUENCE</scope>
    <source>
        <strain evidence="4">NBRC 103681</strain>
    </source>
</reference>
<feature type="domain" description="EF-hand" evidence="3">
    <location>
        <begin position="6"/>
        <end position="41"/>
    </location>
</feature>
<evidence type="ECO:0000313" key="5">
    <source>
        <dbReference type="Proteomes" id="UP001165135"/>
    </source>
</evidence>
<evidence type="ECO:0000256" key="1">
    <source>
        <dbReference type="ARBA" id="ARBA00022723"/>
    </source>
</evidence>
<evidence type="ECO:0000256" key="2">
    <source>
        <dbReference type="ARBA" id="ARBA00022737"/>
    </source>
</evidence>
<name>A0A9W6VNP7_9ACTN</name>
<sequence length="182" mass="20021">MPLTESQAHALALRFQHWDRDRNGFIEWSDLEAAVARLAEAFGRDPGAPERGALVSSCRKFWRVLLRHADADHDGRISQDEYVVAFGSGVMGDPGVFDDVFRALLADVMRLADADGDGRLGEEEFVRLMGSWYNAGEADAAALFELLDTDGDGHLSRGEFVRAASDRFVDEKSVSHAPPASR</sequence>
<dbReference type="RefSeq" id="WP_285619629.1">
    <property type="nucleotide sequence ID" value="NZ_BSTJ01000002.1"/>
</dbReference>
<feature type="domain" description="EF-hand" evidence="3">
    <location>
        <begin position="57"/>
        <end position="92"/>
    </location>
</feature>
<dbReference type="InterPro" id="IPR011992">
    <property type="entry name" value="EF-hand-dom_pair"/>
</dbReference>
<dbReference type="InterPro" id="IPR018247">
    <property type="entry name" value="EF_Hand_1_Ca_BS"/>
</dbReference>
<evidence type="ECO:0000313" key="4">
    <source>
        <dbReference type="EMBL" id="GLY73989.1"/>
    </source>
</evidence>
<accession>A0A9W6VNP7</accession>
<dbReference type="AlphaFoldDB" id="A0A9W6VNP7"/>
<feature type="domain" description="EF-hand" evidence="3">
    <location>
        <begin position="100"/>
        <end position="134"/>
    </location>
</feature>
<dbReference type="PROSITE" id="PS50222">
    <property type="entry name" value="EF_HAND_2"/>
    <property type="match status" value="4"/>
</dbReference>
<proteinExistence type="predicted"/>
<feature type="domain" description="EF-hand" evidence="3">
    <location>
        <begin position="135"/>
        <end position="170"/>
    </location>
</feature>
<organism evidence="4 5">
    <name type="scientific">Actinoallomurus iriomotensis</name>
    <dbReference type="NCBI Taxonomy" id="478107"/>
    <lineage>
        <taxon>Bacteria</taxon>
        <taxon>Bacillati</taxon>
        <taxon>Actinomycetota</taxon>
        <taxon>Actinomycetes</taxon>
        <taxon>Streptosporangiales</taxon>
        <taxon>Thermomonosporaceae</taxon>
        <taxon>Actinoallomurus</taxon>
    </lineage>
</organism>
<keyword evidence="1" id="KW-0479">Metal-binding</keyword>
<dbReference type="PROSITE" id="PS00018">
    <property type="entry name" value="EF_HAND_1"/>
    <property type="match status" value="3"/>
</dbReference>
<dbReference type="EMBL" id="BSTJ01000002">
    <property type="protein sequence ID" value="GLY73989.1"/>
    <property type="molecule type" value="Genomic_DNA"/>
</dbReference>
<dbReference type="Gene3D" id="1.10.238.10">
    <property type="entry name" value="EF-hand"/>
    <property type="match status" value="1"/>
</dbReference>
<protein>
    <submittedName>
        <fullName evidence="4">Calcium-binding protein</fullName>
    </submittedName>
</protein>
<dbReference type="Proteomes" id="UP001165135">
    <property type="component" value="Unassembled WGS sequence"/>
</dbReference>
<dbReference type="PANTHER" id="PTHR10891">
    <property type="entry name" value="EF-HAND CALCIUM-BINDING DOMAIN CONTAINING PROTEIN"/>
    <property type="match status" value="1"/>
</dbReference>
<gene>
    <name evidence="4" type="ORF">Airi01_022560</name>
</gene>
<comment type="caution">
    <text evidence="4">The sequence shown here is derived from an EMBL/GenBank/DDBJ whole genome shotgun (WGS) entry which is preliminary data.</text>
</comment>
<keyword evidence="2" id="KW-0677">Repeat</keyword>
<dbReference type="InterPro" id="IPR039647">
    <property type="entry name" value="EF_hand_pair_protein_CML-like"/>
</dbReference>
<dbReference type="GO" id="GO:0005509">
    <property type="term" value="F:calcium ion binding"/>
    <property type="evidence" value="ECO:0007669"/>
    <property type="project" value="InterPro"/>
</dbReference>
<dbReference type="CDD" id="cd00051">
    <property type="entry name" value="EFh"/>
    <property type="match status" value="2"/>
</dbReference>
<dbReference type="Pfam" id="PF13499">
    <property type="entry name" value="EF-hand_7"/>
    <property type="match status" value="2"/>
</dbReference>
<dbReference type="InterPro" id="IPR002048">
    <property type="entry name" value="EF_hand_dom"/>
</dbReference>
<dbReference type="SUPFAM" id="SSF47473">
    <property type="entry name" value="EF-hand"/>
    <property type="match status" value="1"/>
</dbReference>